<gene>
    <name evidence="1" type="ORF">A5893_01645</name>
</gene>
<evidence type="ECO:0000313" key="1">
    <source>
        <dbReference type="EMBL" id="OAQ42392.1"/>
    </source>
</evidence>
<protein>
    <recommendedName>
        <fullName evidence="3">UDP-N-acetylglucosamine kinase</fullName>
    </recommendedName>
</protein>
<dbReference type="GO" id="GO:0006302">
    <property type="term" value="P:double-strand break repair"/>
    <property type="evidence" value="ECO:0007669"/>
    <property type="project" value="InterPro"/>
</dbReference>
<evidence type="ECO:0008006" key="3">
    <source>
        <dbReference type="Google" id="ProtNLM"/>
    </source>
</evidence>
<dbReference type="Proteomes" id="UP000078459">
    <property type="component" value="Unassembled WGS sequence"/>
</dbReference>
<dbReference type="AlphaFoldDB" id="A0A179DNM8"/>
<organism evidence="1 2">
    <name type="scientific">Pedobacter psychrophilus</name>
    <dbReference type="NCBI Taxonomy" id="1826909"/>
    <lineage>
        <taxon>Bacteria</taxon>
        <taxon>Pseudomonadati</taxon>
        <taxon>Bacteroidota</taxon>
        <taxon>Sphingobacteriia</taxon>
        <taxon>Sphingobacteriales</taxon>
        <taxon>Sphingobacteriaceae</taxon>
        <taxon>Pedobacter</taxon>
    </lineage>
</organism>
<reference evidence="1 2" key="1">
    <citation type="submission" date="2016-04" db="EMBL/GenBank/DDBJ databases">
        <authorList>
            <person name="Evans L.H."/>
            <person name="Alamgir A."/>
            <person name="Owens N."/>
            <person name="Weber N.D."/>
            <person name="Virtaneva K."/>
            <person name="Barbian K."/>
            <person name="Babar A."/>
            <person name="Rosenke K."/>
        </authorList>
    </citation>
    <scope>NUCLEOTIDE SEQUENCE [LARGE SCALE GENOMIC DNA]</scope>
    <source>
        <strain evidence="1 2">CCM 8644</strain>
    </source>
</reference>
<keyword evidence="2" id="KW-1185">Reference proteome</keyword>
<dbReference type="SUPFAM" id="SSF52540">
    <property type="entry name" value="P-loop containing nucleoside triphosphate hydrolases"/>
    <property type="match status" value="1"/>
</dbReference>
<dbReference type="InterPro" id="IPR027417">
    <property type="entry name" value="P-loop_NTPase"/>
</dbReference>
<dbReference type="PANTHER" id="PTHR39206">
    <property type="entry name" value="SLL8004 PROTEIN"/>
    <property type="match status" value="1"/>
</dbReference>
<dbReference type="PANTHER" id="PTHR39206:SF1">
    <property type="entry name" value="SLL8004 PROTEIN"/>
    <property type="match status" value="1"/>
</dbReference>
<proteinExistence type="predicted"/>
<dbReference type="GO" id="GO:0016887">
    <property type="term" value="F:ATP hydrolysis activity"/>
    <property type="evidence" value="ECO:0007669"/>
    <property type="project" value="InterPro"/>
</dbReference>
<reference evidence="1 2" key="2">
    <citation type="submission" date="2016-06" db="EMBL/GenBank/DDBJ databases">
        <title>Pedobacter psychrophilus sp. nov., isolated from Antarctic fragmentary rock.</title>
        <authorList>
            <person name="Svec P."/>
        </authorList>
    </citation>
    <scope>NUCLEOTIDE SEQUENCE [LARGE SCALE GENOMIC DNA]</scope>
    <source>
        <strain evidence="1 2">CCM 8644</strain>
    </source>
</reference>
<evidence type="ECO:0000313" key="2">
    <source>
        <dbReference type="Proteomes" id="UP000078459"/>
    </source>
</evidence>
<name>A0A179DNM8_9SPHI</name>
<sequence>MFAGPNGSGKSTLFDAIKDVYFSTQIFINADLLESQFKKNNFIDLSDYNLIVSNEDFVSFVINHGIYEKAGFDLSSWNLKVNKNVIVKIDNQNPIIYNSYHFAIISDFLRISLINQKISFSFETVFSHPSKLNLIRMAKDNGYKIYIYFIGTNSPIINQERIDDRVKKGGHPVSRTKISDRYFRTMDLLYEMIMIADEAYLWDNSKLEHKYIGSKINTSINFIDDIIPIWIDKYLVKKL</sequence>
<accession>A0A179DNM8</accession>
<dbReference type="STRING" id="1826909.A5893_01645"/>
<comment type="caution">
    <text evidence="1">The sequence shown here is derived from an EMBL/GenBank/DDBJ whole genome shotgun (WGS) entry which is preliminary data.</text>
</comment>
<dbReference type="EMBL" id="LWHJ01000011">
    <property type="protein sequence ID" value="OAQ42392.1"/>
    <property type="molecule type" value="Genomic_DNA"/>
</dbReference>
<dbReference type="Gene3D" id="3.40.50.300">
    <property type="entry name" value="P-loop containing nucleotide triphosphate hydrolases"/>
    <property type="match status" value="1"/>
</dbReference>